<dbReference type="GO" id="GO:0003676">
    <property type="term" value="F:nucleic acid binding"/>
    <property type="evidence" value="ECO:0007669"/>
    <property type="project" value="InterPro"/>
</dbReference>
<evidence type="ECO:0000259" key="2">
    <source>
        <dbReference type="Pfam" id="PF13966"/>
    </source>
</evidence>
<keyword evidence="3" id="KW-1185">Reference proteome</keyword>
<dbReference type="KEGG" id="dzi:111310739"/>
<proteinExistence type="predicted"/>
<dbReference type="GO" id="GO:0004523">
    <property type="term" value="F:RNA-DNA hybrid ribonuclease activity"/>
    <property type="evidence" value="ECO:0007669"/>
    <property type="project" value="InterPro"/>
</dbReference>
<dbReference type="OrthoDB" id="993827at2759"/>
<dbReference type="PANTHER" id="PTHR47074:SF48">
    <property type="entry name" value="POLYNUCLEOTIDYL TRANSFERASE, RIBONUCLEASE H-LIKE SUPERFAMILY PROTEIN"/>
    <property type="match status" value="1"/>
</dbReference>
<evidence type="ECO:0000313" key="4">
    <source>
        <dbReference type="RefSeq" id="XP_022765889.1"/>
    </source>
</evidence>
<reference evidence="4" key="1">
    <citation type="submission" date="2025-08" db="UniProtKB">
        <authorList>
            <consortium name="RefSeq"/>
        </authorList>
    </citation>
    <scope>IDENTIFICATION</scope>
    <source>
        <tissue evidence="4">Fruit stalk</tissue>
    </source>
</reference>
<dbReference type="Pfam" id="PF13456">
    <property type="entry name" value="RVT_3"/>
    <property type="match status" value="1"/>
</dbReference>
<dbReference type="RefSeq" id="XP_022765889.1">
    <property type="nucleotide sequence ID" value="XM_022910154.1"/>
</dbReference>
<dbReference type="GeneID" id="111310739"/>
<name>A0A6P6AM05_DURZI</name>
<organism evidence="3 4">
    <name type="scientific">Durio zibethinus</name>
    <name type="common">Durian</name>
    <dbReference type="NCBI Taxonomy" id="66656"/>
    <lineage>
        <taxon>Eukaryota</taxon>
        <taxon>Viridiplantae</taxon>
        <taxon>Streptophyta</taxon>
        <taxon>Embryophyta</taxon>
        <taxon>Tracheophyta</taxon>
        <taxon>Spermatophyta</taxon>
        <taxon>Magnoliopsida</taxon>
        <taxon>eudicotyledons</taxon>
        <taxon>Gunneridae</taxon>
        <taxon>Pentapetalae</taxon>
        <taxon>rosids</taxon>
        <taxon>malvids</taxon>
        <taxon>Malvales</taxon>
        <taxon>Malvaceae</taxon>
        <taxon>Helicteroideae</taxon>
        <taxon>Durio</taxon>
    </lineage>
</organism>
<dbReference type="InterPro" id="IPR044730">
    <property type="entry name" value="RNase_H-like_dom_plant"/>
</dbReference>
<dbReference type="CDD" id="cd06222">
    <property type="entry name" value="RNase_H_like"/>
    <property type="match status" value="1"/>
</dbReference>
<dbReference type="Pfam" id="PF13966">
    <property type="entry name" value="zf-RVT"/>
    <property type="match status" value="1"/>
</dbReference>
<protein>
    <submittedName>
        <fullName evidence="4">Uncharacterized protein LOC111310739</fullName>
    </submittedName>
</protein>
<sequence length="227" mass="25314">MGEPGNDAKNRFWKTRLPSKIQIFGWKLNNGYLPVFSNQRRRGIEVSPVCLRCGKEDETVTHALWGCENAKAVWDCMSISNKWKLGAPRQHRGFLAMIAEEAGSDSLEMGLVAAWAIWHSQNIEVINGEKRGPKEMAKCVEEEVHWQPPPYGSFKVNFDGSFNAHGSGGCIGVAIRDHEGHCMGVIAAKMEDVCDPLVVEAIAALQSFKLAEDMRLPRVIIEETLHK</sequence>
<dbReference type="InterPro" id="IPR002156">
    <property type="entry name" value="RNaseH_domain"/>
</dbReference>
<feature type="domain" description="Reverse transcriptase zinc-binding" evidence="2">
    <location>
        <begin position="6"/>
        <end position="74"/>
    </location>
</feature>
<evidence type="ECO:0000259" key="1">
    <source>
        <dbReference type="Pfam" id="PF13456"/>
    </source>
</evidence>
<evidence type="ECO:0000313" key="3">
    <source>
        <dbReference type="Proteomes" id="UP000515121"/>
    </source>
</evidence>
<dbReference type="AlphaFoldDB" id="A0A6P6AM05"/>
<dbReference type="InterPro" id="IPR052929">
    <property type="entry name" value="RNase_H-like_EbsB-rel"/>
</dbReference>
<dbReference type="InterPro" id="IPR026960">
    <property type="entry name" value="RVT-Znf"/>
</dbReference>
<feature type="domain" description="RNase H type-1" evidence="1">
    <location>
        <begin position="157"/>
        <end position="222"/>
    </location>
</feature>
<dbReference type="PANTHER" id="PTHR47074">
    <property type="entry name" value="BNAC02G40300D PROTEIN"/>
    <property type="match status" value="1"/>
</dbReference>
<dbReference type="Proteomes" id="UP000515121">
    <property type="component" value="Unplaced"/>
</dbReference>
<accession>A0A6P6AM05</accession>
<gene>
    <name evidence="4" type="primary">LOC111310739</name>
</gene>